<dbReference type="PANTHER" id="PTHR39965">
    <property type="entry name" value="CRISPR SYSTEM CMR SUBUNIT CMR6"/>
    <property type="match status" value="1"/>
</dbReference>
<protein>
    <submittedName>
        <fullName evidence="4">Type III-B CRISPR module RAMP protein Cmr6</fullName>
    </submittedName>
</protein>
<dbReference type="NCBIfam" id="TIGR01898">
    <property type="entry name" value="cas_TM1791_cmr6"/>
    <property type="match status" value="1"/>
</dbReference>
<gene>
    <name evidence="4" type="primary">cmr6</name>
    <name evidence="4" type="ORF">E6Q80_21280</name>
</gene>
<dbReference type="EMBL" id="SSFD01000365">
    <property type="protein sequence ID" value="TXH79074.1"/>
    <property type="molecule type" value="Genomic_DNA"/>
</dbReference>
<dbReference type="InterPro" id="IPR010172">
    <property type="entry name" value="CRISPR-assoc_prot_TM1791"/>
</dbReference>
<feature type="non-terminal residue" evidence="4">
    <location>
        <position position="1"/>
    </location>
</feature>
<comment type="caution">
    <text evidence="4">The sequence shown here is derived from an EMBL/GenBank/DDBJ whole genome shotgun (WGS) entry which is preliminary data.</text>
</comment>
<dbReference type="Proteomes" id="UP000321192">
    <property type="component" value="Unassembled WGS sequence"/>
</dbReference>
<dbReference type="GO" id="GO:0051607">
    <property type="term" value="P:defense response to virus"/>
    <property type="evidence" value="ECO:0007669"/>
    <property type="project" value="UniProtKB-KW"/>
</dbReference>
<dbReference type="PANTHER" id="PTHR39965:SF1">
    <property type="entry name" value="CRISPR SYSTEM CMR SUBUNIT CMR6"/>
    <property type="match status" value="1"/>
</dbReference>
<feature type="domain" description="CRISPR type III-associated protein" evidence="3">
    <location>
        <begin position="45"/>
        <end position="252"/>
    </location>
</feature>
<proteinExistence type="predicted"/>
<dbReference type="AlphaFoldDB" id="A0A5C7S5H3"/>
<reference evidence="4 5" key="1">
    <citation type="submission" date="2018-09" db="EMBL/GenBank/DDBJ databases">
        <title>Metagenome Assembled Genomes from an Advanced Water Purification Facility.</title>
        <authorList>
            <person name="Stamps B.W."/>
            <person name="Spear J.R."/>
        </authorList>
    </citation>
    <scope>NUCLEOTIDE SEQUENCE [LARGE SCALE GENOMIC DNA]</scope>
    <source>
        <strain evidence="4">Bin_27_1</strain>
    </source>
</reference>
<evidence type="ECO:0000259" key="3">
    <source>
        <dbReference type="Pfam" id="PF03787"/>
    </source>
</evidence>
<organism evidence="4 5">
    <name type="scientific">Thauera aminoaromatica</name>
    <dbReference type="NCBI Taxonomy" id="164330"/>
    <lineage>
        <taxon>Bacteria</taxon>
        <taxon>Pseudomonadati</taxon>
        <taxon>Pseudomonadota</taxon>
        <taxon>Betaproteobacteria</taxon>
        <taxon>Rhodocyclales</taxon>
        <taxon>Zoogloeaceae</taxon>
        <taxon>Thauera</taxon>
    </lineage>
</organism>
<sequence length="373" mass="40978">QAWKQVTALAKKDKVLAASLLERQRHLAMRSGDESLLCLEALATAPFTTGLGNEHPLENGFAFLNPYGLPYLPGTGVKGVLRQAARELAAGEWGDRHGWCTDDNLVLRVGNTDLPFSAIDALFGLQSADGASQHLRGALTFWDVIPQIKGDSLTVDIMTPHQGHYYQQKPDKKTGDSTTPHDSGQPIPISFLTLPPGSGFTFHVQCDLAHLNRIAPELATEGRWKAMLEAAFAHAFLWLGFGAKTSVGYGAMQEDPKAGAREAARQQAQAEATRRAQKEAEREAALAQMSPLDREIREFLDARQDKNQPDLSALIGGLKKGRWSGVNKIAVAERAKAMMLSAKKWREKSEKKNPDKDNDYQDTLKVMAWIKGQ</sequence>
<keyword evidence="1" id="KW-0051">Antiviral defense</keyword>
<dbReference type="RefSeq" id="WP_276662132.1">
    <property type="nucleotide sequence ID" value="NZ_SSFD01000365.1"/>
</dbReference>
<dbReference type="Pfam" id="PF03787">
    <property type="entry name" value="RAMPs"/>
    <property type="match status" value="1"/>
</dbReference>
<name>A0A5C7S5H3_THASP</name>
<evidence type="ECO:0000256" key="1">
    <source>
        <dbReference type="ARBA" id="ARBA00023118"/>
    </source>
</evidence>
<evidence type="ECO:0000256" key="2">
    <source>
        <dbReference type="SAM" id="MobiDB-lite"/>
    </source>
</evidence>
<evidence type="ECO:0000313" key="5">
    <source>
        <dbReference type="Proteomes" id="UP000321192"/>
    </source>
</evidence>
<evidence type="ECO:0000313" key="4">
    <source>
        <dbReference type="EMBL" id="TXH79074.1"/>
    </source>
</evidence>
<feature type="region of interest" description="Disordered" evidence="2">
    <location>
        <begin position="165"/>
        <end position="187"/>
    </location>
</feature>
<dbReference type="InterPro" id="IPR005537">
    <property type="entry name" value="RAMP_III_fam"/>
</dbReference>
<accession>A0A5C7S5H3</accession>